<dbReference type="KEGG" id="dsc:ABOD76_07695"/>
<dbReference type="AlphaFoldDB" id="A0AAU7UDB8"/>
<accession>A0AAU7UDB8</accession>
<evidence type="ECO:0000313" key="1">
    <source>
        <dbReference type="EMBL" id="XBV86177.1"/>
    </source>
</evidence>
<evidence type="ECO:0008006" key="2">
    <source>
        <dbReference type="Google" id="ProtNLM"/>
    </source>
</evidence>
<name>A0AAU7UDB8_9DEIO</name>
<dbReference type="EMBL" id="CP158299">
    <property type="protein sequence ID" value="XBV86177.1"/>
    <property type="molecule type" value="Genomic_DNA"/>
</dbReference>
<protein>
    <recommendedName>
        <fullName evidence="2">Copper amine oxidase-like N-terminal domain-containing protein</fullName>
    </recommendedName>
</protein>
<proteinExistence type="predicted"/>
<reference evidence="1" key="1">
    <citation type="submission" date="2024-06" db="EMBL/GenBank/DDBJ databases">
        <title>Draft Genome Sequence of Deinococcus sonorensis Type Strain KR-87, a Biofilm Producing Representative of the Genus Deinococcus.</title>
        <authorList>
            <person name="Boren L.S."/>
            <person name="Grosso R.A."/>
            <person name="Hugenberg-Cox A.N."/>
            <person name="Hill J.T.E."/>
            <person name="Albert C.M."/>
            <person name="Tuohy J.M."/>
        </authorList>
    </citation>
    <scope>NUCLEOTIDE SEQUENCE</scope>
    <source>
        <strain evidence="1">KR-87</strain>
    </source>
</reference>
<sequence length="246" mass="25591">MSVGRGGKAAAVLALGLTGLVLAATNYRLIVNGQVAGKAAVVMNGETYVPLSALKSLGITGTVSGSTLTLSSKGAATGATQTAAGGANQIAALEGCLNETLFNGIWRVKVSGLKAIRTPDAGSPDIPGWSVHLEMRNGATQTTSMMSTGFGASSGGSQPMLLLSDGTSLQLDDNDFLKPWSQDVLQGGVLNYDLRFSYPRGTTDAQAQAMRPDKFILQINPKIPDYVGVKYTVPDPSLRVRLTCQK</sequence>
<gene>
    <name evidence="1" type="ORF">ABOD76_07695</name>
</gene>
<organism evidence="1">
    <name type="scientific">Deinococcus sonorensis KR-87</name>
    <dbReference type="NCBI Taxonomy" id="694439"/>
    <lineage>
        <taxon>Bacteria</taxon>
        <taxon>Thermotogati</taxon>
        <taxon>Deinococcota</taxon>
        <taxon>Deinococci</taxon>
        <taxon>Deinococcales</taxon>
        <taxon>Deinococcaceae</taxon>
        <taxon>Deinococcus</taxon>
    </lineage>
</organism>
<dbReference type="RefSeq" id="WP_350244231.1">
    <property type="nucleotide sequence ID" value="NZ_CP158299.1"/>
</dbReference>